<sequence length="104" mass="11660">MKDISLNKFAALMLLMTFLIGQFIVYTHAHPQTALSIVDSPAKKHHADHPKCSICDQNSHPQIVFHFTLRELILPTRQVEFGLFITGDQIIRSLLSGNRGPPIA</sequence>
<dbReference type="EMBL" id="CP068224">
    <property type="protein sequence ID" value="QQT54293.1"/>
    <property type="molecule type" value="Genomic_DNA"/>
</dbReference>
<keyword evidence="2" id="KW-1185">Reference proteome</keyword>
<proteinExistence type="predicted"/>
<evidence type="ECO:0000313" key="2">
    <source>
        <dbReference type="Proteomes" id="UP000595498"/>
    </source>
</evidence>
<evidence type="ECO:0008006" key="3">
    <source>
        <dbReference type="Google" id="ProtNLM"/>
    </source>
</evidence>
<gene>
    <name evidence="1" type="ORF">I6I98_03295</name>
</gene>
<evidence type="ECO:0000313" key="1">
    <source>
        <dbReference type="EMBL" id="QQT54293.1"/>
    </source>
</evidence>
<dbReference type="RefSeq" id="WP_159731691.1">
    <property type="nucleotide sequence ID" value="NZ_JBPFRI010000037.1"/>
</dbReference>
<reference evidence="1 2" key="1">
    <citation type="submission" date="2021-01" db="EMBL/GenBank/DDBJ databases">
        <title>FDA dAtabase for Regulatory Grade micrObial Sequences (FDA-ARGOS): Supporting development and validation of Infectious Disease Dx tests.</title>
        <authorList>
            <person name="Sproer C."/>
            <person name="Gronow S."/>
            <person name="Severitt S."/>
            <person name="Schroder I."/>
            <person name="Tallon L."/>
            <person name="Sadzewicz L."/>
            <person name="Zhao X."/>
            <person name="Boylan J."/>
            <person name="Ott S."/>
            <person name="Bowen H."/>
            <person name="Vavikolanu K."/>
            <person name="Mehta A."/>
            <person name="Aluvathingal J."/>
            <person name="Nadendla S."/>
            <person name="Lowell S."/>
            <person name="Myers T."/>
            <person name="Yan Y."/>
            <person name="Sichtig H."/>
        </authorList>
    </citation>
    <scope>NUCLEOTIDE SEQUENCE [LARGE SCALE GENOMIC DNA]</scope>
    <source>
        <strain evidence="1 2">FDAARGOS_1141</strain>
    </source>
</reference>
<dbReference type="Proteomes" id="UP000595498">
    <property type="component" value="Chromosome"/>
</dbReference>
<accession>A0ABX7CSL7</accession>
<organism evidence="1 2">
    <name type="scientific">Sphingobacterium multivorum</name>
    <dbReference type="NCBI Taxonomy" id="28454"/>
    <lineage>
        <taxon>Bacteria</taxon>
        <taxon>Pseudomonadati</taxon>
        <taxon>Bacteroidota</taxon>
        <taxon>Sphingobacteriia</taxon>
        <taxon>Sphingobacteriales</taxon>
        <taxon>Sphingobacteriaceae</taxon>
        <taxon>Sphingobacterium</taxon>
    </lineage>
</organism>
<protein>
    <recommendedName>
        <fullName evidence="3">DUF2946 domain-containing protein</fullName>
    </recommendedName>
</protein>
<name>A0ABX7CSL7_SPHMU</name>